<name>A0A856MK51_9CYAN</name>
<dbReference type="AlphaFoldDB" id="A0A856MK51"/>
<dbReference type="Proteomes" id="UP000503129">
    <property type="component" value="Chromosome"/>
</dbReference>
<evidence type="ECO:0000313" key="1">
    <source>
        <dbReference type="EMBL" id="QDL10709.1"/>
    </source>
</evidence>
<sequence length="75" mass="8366">MQRACDLTPVLADAKTAPLLIKERGLKGWIGNTDESNARVTSPRLWLLPKPPLSLTRRGVRWRAGEVKSMNATRV</sequence>
<protein>
    <submittedName>
        <fullName evidence="1">Uncharacterized protein</fullName>
    </submittedName>
</protein>
<dbReference type="KEGG" id="bsen:DP114_24905"/>
<keyword evidence="2" id="KW-1185">Reference proteome</keyword>
<evidence type="ECO:0000313" key="2">
    <source>
        <dbReference type="Proteomes" id="UP000503129"/>
    </source>
</evidence>
<gene>
    <name evidence="1" type="ORF">DP114_24905</name>
</gene>
<organism evidence="1 2">
    <name type="scientific">Brasilonema sennae CENA114</name>
    <dbReference type="NCBI Taxonomy" id="415709"/>
    <lineage>
        <taxon>Bacteria</taxon>
        <taxon>Bacillati</taxon>
        <taxon>Cyanobacteriota</taxon>
        <taxon>Cyanophyceae</taxon>
        <taxon>Nostocales</taxon>
        <taxon>Scytonemataceae</taxon>
        <taxon>Brasilonema</taxon>
        <taxon>Bromeliae group (in: Brasilonema)</taxon>
    </lineage>
</organism>
<accession>A0A856MK51</accession>
<proteinExistence type="predicted"/>
<dbReference type="EMBL" id="CP030118">
    <property type="protein sequence ID" value="QDL10709.1"/>
    <property type="molecule type" value="Genomic_DNA"/>
</dbReference>
<reference evidence="1 2" key="1">
    <citation type="submission" date="2018-06" db="EMBL/GenBank/DDBJ databases">
        <title>Comparative genomics of Brasilonema spp. strains.</title>
        <authorList>
            <person name="Alvarenga D.O."/>
            <person name="Fiore M.F."/>
            <person name="Varani A.M."/>
        </authorList>
    </citation>
    <scope>NUCLEOTIDE SEQUENCE [LARGE SCALE GENOMIC DNA]</scope>
    <source>
        <strain evidence="1 2">CENA114</strain>
    </source>
</reference>